<dbReference type="GeneID" id="94838011"/>
<dbReference type="OrthoDB" id="10547483at2759"/>
<keyword evidence="4" id="KW-1185">Reference proteome</keyword>
<comment type="caution">
    <text evidence="3">The sequence shown here is derived from an EMBL/GenBank/DDBJ whole genome shotgun (WGS) entry which is preliminary data.</text>
</comment>
<reference evidence="3" key="1">
    <citation type="submission" date="2016-10" db="EMBL/GenBank/DDBJ databases">
        <authorList>
            <person name="Benchimol M."/>
            <person name="Almeida L.G."/>
            <person name="Vasconcelos A.T."/>
            <person name="Perreira-Neves A."/>
            <person name="Rosa I.A."/>
            <person name="Tasca T."/>
            <person name="Bogo M.R."/>
            <person name="de Souza W."/>
        </authorList>
    </citation>
    <scope>NUCLEOTIDE SEQUENCE [LARGE SCALE GENOMIC DNA]</scope>
    <source>
        <strain evidence="3">K</strain>
    </source>
</reference>
<evidence type="ECO:0000313" key="4">
    <source>
        <dbReference type="Proteomes" id="UP000179807"/>
    </source>
</evidence>
<protein>
    <submittedName>
        <fullName evidence="3">Uncharacterized protein</fullName>
    </submittedName>
</protein>
<sequence length="440" mass="51005">MKTQRNTTTRAFALPSPRPKPRLYKYLFDEEPSLDTIIFDLIDGLSITEVEPDLYNSLLPLLREKERALKEWRNQPASRSIAEAIEYISNYRYENDPKQLQTRSFRRSIRGTISDQSTKLIMTPAELAISVDSALRGEFKRIDPRAYRTLILELKKIHKDALNNHDYLLAEQAVNASRKVIALTSDNKFAEITSAKVFELSEKLAIKENDVENLREKWERSIFEAERSKIEDLKEIEKLNEQELIEFDKQYDLPPPPDLRKISPNILQLRAQEKYMVTAGMYSQATELSHEVDQLEKAEKEVQQERWIDFLNHKREEVIKKQKEKLFVREMNANNVIEKMKRQAQSEIEKQEKAVKHVEAHFESAAAIQSLGNTKITKSPRNSNYNNNNSNNMNRNNHGANGKSSKSVEQSPAALFRQRAMINTIVYTKTGKSPRAMKPV</sequence>
<evidence type="ECO:0000313" key="3">
    <source>
        <dbReference type="EMBL" id="OHT07989.1"/>
    </source>
</evidence>
<dbReference type="RefSeq" id="XP_068361125.1">
    <property type="nucleotide sequence ID" value="XM_068503307.1"/>
</dbReference>
<gene>
    <name evidence="3" type="ORF">TRFO_23697</name>
</gene>
<name>A0A1J4KF35_9EUKA</name>
<dbReference type="PANTHER" id="PTHR47026:SF2">
    <property type="entry name" value="FLAGELLAR ASSOCIATED PROTEIN"/>
    <property type="match status" value="1"/>
</dbReference>
<evidence type="ECO:0000256" key="2">
    <source>
        <dbReference type="SAM" id="MobiDB-lite"/>
    </source>
</evidence>
<keyword evidence="1" id="KW-0175">Coiled coil</keyword>
<feature type="compositionally biased region" description="Low complexity" evidence="2">
    <location>
        <begin position="381"/>
        <end position="397"/>
    </location>
</feature>
<proteinExistence type="predicted"/>
<dbReference type="VEuPathDB" id="TrichDB:TRFO_23697"/>
<dbReference type="AlphaFoldDB" id="A0A1J4KF35"/>
<feature type="compositionally biased region" description="Polar residues" evidence="2">
    <location>
        <begin position="371"/>
        <end position="380"/>
    </location>
</feature>
<organism evidence="3 4">
    <name type="scientific">Tritrichomonas foetus</name>
    <dbReference type="NCBI Taxonomy" id="1144522"/>
    <lineage>
        <taxon>Eukaryota</taxon>
        <taxon>Metamonada</taxon>
        <taxon>Parabasalia</taxon>
        <taxon>Tritrichomonadida</taxon>
        <taxon>Tritrichomonadidae</taxon>
        <taxon>Tritrichomonas</taxon>
    </lineage>
</organism>
<feature type="compositionally biased region" description="Polar residues" evidence="2">
    <location>
        <begin position="398"/>
        <end position="410"/>
    </location>
</feature>
<accession>A0A1J4KF35</accession>
<dbReference type="PANTHER" id="PTHR47026">
    <property type="entry name" value="PIGMENTOSA GTPASE REGULATOR-LIKE PROTEIN, PUTATIVE-RELATED"/>
    <property type="match status" value="1"/>
</dbReference>
<evidence type="ECO:0000256" key="1">
    <source>
        <dbReference type="SAM" id="Coils"/>
    </source>
</evidence>
<dbReference type="EMBL" id="MLAK01000681">
    <property type="protein sequence ID" value="OHT07989.1"/>
    <property type="molecule type" value="Genomic_DNA"/>
</dbReference>
<feature type="coiled-coil region" evidence="1">
    <location>
        <begin position="334"/>
        <end position="361"/>
    </location>
</feature>
<feature type="region of interest" description="Disordered" evidence="2">
    <location>
        <begin position="371"/>
        <end position="411"/>
    </location>
</feature>
<dbReference type="Proteomes" id="UP000179807">
    <property type="component" value="Unassembled WGS sequence"/>
</dbReference>